<gene>
    <name evidence="8" type="ORF">CBER1_01681</name>
</gene>
<dbReference type="InterPro" id="IPR036188">
    <property type="entry name" value="FAD/NAD-bd_sf"/>
</dbReference>
<evidence type="ECO:0000256" key="2">
    <source>
        <dbReference type="ARBA" id="ARBA00022630"/>
    </source>
</evidence>
<organism evidence="8 9">
    <name type="scientific">Cercospora berteroae</name>
    <dbReference type="NCBI Taxonomy" id="357750"/>
    <lineage>
        <taxon>Eukaryota</taxon>
        <taxon>Fungi</taxon>
        <taxon>Dikarya</taxon>
        <taxon>Ascomycota</taxon>
        <taxon>Pezizomycotina</taxon>
        <taxon>Dothideomycetes</taxon>
        <taxon>Dothideomycetidae</taxon>
        <taxon>Mycosphaerellales</taxon>
        <taxon>Mycosphaerellaceae</taxon>
        <taxon>Cercospora</taxon>
    </lineage>
</organism>
<dbReference type="PANTHER" id="PTHR43706:SF17">
    <property type="entry name" value="NADH DEHYDROGENASE (EUROFUNG)"/>
    <property type="match status" value="1"/>
</dbReference>
<evidence type="ECO:0000313" key="8">
    <source>
        <dbReference type="EMBL" id="PPJ59103.1"/>
    </source>
</evidence>
<dbReference type="Pfam" id="PF22366">
    <property type="entry name" value="NDH2_C"/>
    <property type="match status" value="1"/>
</dbReference>
<protein>
    <recommendedName>
        <fullName evidence="10">FAD/NAD(P)-binding domain-containing protein</fullName>
    </recommendedName>
</protein>
<evidence type="ECO:0000256" key="5">
    <source>
        <dbReference type="ARBA" id="ARBA00023027"/>
    </source>
</evidence>
<dbReference type="GO" id="GO:0003954">
    <property type="term" value="F:NADH dehydrogenase activity"/>
    <property type="evidence" value="ECO:0007669"/>
    <property type="project" value="InterPro"/>
</dbReference>
<dbReference type="OrthoDB" id="9992747at2759"/>
<dbReference type="SUPFAM" id="SSF51905">
    <property type="entry name" value="FAD/NAD(P)-binding domain"/>
    <property type="match status" value="2"/>
</dbReference>
<feature type="domain" description="External alternative NADH-ubiquinone oxidoreductase-like C-terminal" evidence="7">
    <location>
        <begin position="449"/>
        <end position="508"/>
    </location>
</feature>
<reference evidence="9" key="1">
    <citation type="journal article" date="2017" name="bioRxiv">
        <title>Conservation of a gene cluster reveals novel cercosporin biosynthetic mechanisms and extends production to the genus Colletotrichum.</title>
        <authorList>
            <person name="de Jonge R."/>
            <person name="Ebert M.K."/>
            <person name="Huitt-Roehl C.R."/>
            <person name="Pal P."/>
            <person name="Suttle J.C."/>
            <person name="Spanner R.E."/>
            <person name="Neubauer J.D."/>
            <person name="Jurick W.M.II."/>
            <person name="Stott K.A."/>
            <person name="Secor G.A."/>
            <person name="Thomma B.P.H.J."/>
            <person name="Van de Peer Y."/>
            <person name="Townsend C.A."/>
            <person name="Bolton M.D."/>
        </authorList>
    </citation>
    <scope>NUCLEOTIDE SEQUENCE [LARGE SCALE GENOMIC DNA]</scope>
    <source>
        <strain evidence="9">CBS538.71</strain>
    </source>
</reference>
<name>A0A2S6CHD9_9PEZI</name>
<keyword evidence="5" id="KW-0520">NAD</keyword>
<dbReference type="Pfam" id="PF07992">
    <property type="entry name" value="Pyr_redox_2"/>
    <property type="match status" value="1"/>
</dbReference>
<evidence type="ECO:0000256" key="4">
    <source>
        <dbReference type="ARBA" id="ARBA00023002"/>
    </source>
</evidence>
<dbReference type="PRINTS" id="PR00368">
    <property type="entry name" value="FADPNR"/>
</dbReference>
<dbReference type="InterPro" id="IPR054585">
    <property type="entry name" value="NDH2-like_C"/>
</dbReference>
<dbReference type="STRING" id="357750.A0A2S6CHD9"/>
<evidence type="ECO:0000259" key="6">
    <source>
        <dbReference type="Pfam" id="PF07992"/>
    </source>
</evidence>
<dbReference type="Proteomes" id="UP000237631">
    <property type="component" value="Unassembled WGS sequence"/>
</dbReference>
<accession>A0A2S6CHD9</accession>
<dbReference type="AlphaFoldDB" id="A0A2S6CHD9"/>
<keyword evidence="3" id="KW-0274">FAD</keyword>
<comment type="caution">
    <text evidence="8">The sequence shown here is derived from an EMBL/GenBank/DDBJ whole genome shotgun (WGS) entry which is preliminary data.</text>
</comment>
<evidence type="ECO:0000313" key="9">
    <source>
        <dbReference type="Proteomes" id="UP000237631"/>
    </source>
</evidence>
<keyword evidence="9" id="KW-1185">Reference proteome</keyword>
<keyword evidence="4" id="KW-0560">Oxidoreductase</keyword>
<evidence type="ECO:0008006" key="10">
    <source>
        <dbReference type="Google" id="ProtNLM"/>
    </source>
</evidence>
<evidence type="ECO:0000256" key="1">
    <source>
        <dbReference type="ARBA" id="ARBA00005272"/>
    </source>
</evidence>
<proteinExistence type="inferred from homology"/>
<keyword evidence="2" id="KW-0285">Flavoprotein</keyword>
<feature type="domain" description="FAD/NAD(P)-binding" evidence="6">
    <location>
        <begin position="49"/>
        <end position="427"/>
    </location>
</feature>
<evidence type="ECO:0000256" key="3">
    <source>
        <dbReference type="ARBA" id="ARBA00022827"/>
    </source>
</evidence>
<dbReference type="InterPro" id="IPR023753">
    <property type="entry name" value="FAD/NAD-binding_dom"/>
</dbReference>
<dbReference type="InterPro" id="IPR045024">
    <property type="entry name" value="NDH-2"/>
</dbReference>
<dbReference type="Gene3D" id="3.50.50.100">
    <property type="match status" value="1"/>
</dbReference>
<dbReference type="EMBL" id="PNEN01000421">
    <property type="protein sequence ID" value="PPJ59103.1"/>
    <property type="molecule type" value="Genomic_DNA"/>
</dbReference>
<comment type="similarity">
    <text evidence="1">Belongs to the NADH dehydrogenase family.</text>
</comment>
<sequence>MLCTQRRALASLTSHTLRSGTLPLSSRKAAQARHLSTQQLDEQRDGRERVVILGSGWGGFTLSRALDPRKYQIVLVSPRSYFVFTPLLAGTSVGTLEFRTTIEPNRAFRARKYGAGFFQAWADQVDFQNKTLSLEEAVEDSVASKALTESRYETMSEEQRNKAMAVEKKKGEVFDLAYDKLVITVGCYAQTFNTPGVKENAYFLKDVGDARRIRNHLLSCFEMAALPTVSEEMKRVYLNFAVVGGGPTGIEWSAELYDMVHEDMKRLYPELIKYVNITVYDVADKVLSMFDETLGKYAMKTFSRQGISIKTSHHIEELRRGLPKEMQASSGVKDGSSLYTLKIKEEGEIPVGMCVWSTGLMMNPFVEHGLKDKVQKHERNGGIVTNGRLQAKDPNEQPIKDVYALGDCAILEGTAYPATAQVASQKANWLAKRLNKGDIESQEFTYKNLGVMAYLGSQKAILEGNGANISGRIAWLIWRGAYLTKTVSWRNKILIPIYWSINWIFGRDISRF</sequence>
<dbReference type="GO" id="GO:0005739">
    <property type="term" value="C:mitochondrion"/>
    <property type="evidence" value="ECO:0007669"/>
    <property type="project" value="TreeGrafter"/>
</dbReference>
<dbReference type="PANTHER" id="PTHR43706">
    <property type="entry name" value="NADH DEHYDROGENASE"/>
    <property type="match status" value="1"/>
</dbReference>
<evidence type="ECO:0000259" key="7">
    <source>
        <dbReference type="Pfam" id="PF22366"/>
    </source>
</evidence>